<proteinExistence type="predicted"/>
<sequence length="72" mass="8627">MTQRDLCFVFPFFLLRFTHTHTLEVLFQFVQLLFDYLNNHFRARGPVEKINRASSSSSPHLRLTDNRRNLES</sequence>
<dbReference type="EMBL" id="GGFJ01014336">
    <property type="protein sequence ID" value="MBW63477.1"/>
    <property type="molecule type" value="Transcribed_RNA"/>
</dbReference>
<evidence type="ECO:0000256" key="2">
    <source>
        <dbReference type="SAM" id="SignalP"/>
    </source>
</evidence>
<feature type="signal peptide" evidence="2">
    <location>
        <begin position="1"/>
        <end position="22"/>
    </location>
</feature>
<dbReference type="AlphaFoldDB" id="A0A2M4CDQ9"/>
<evidence type="ECO:0000313" key="3">
    <source>
        <dbReference type="EMBL" id="MBW63477.1"/>
    </source>
</evidence>
<reference evidence="3" key="1">
    <citation type="submission" date="2018-01" db="EMBL/GenBank/DDBJ databases">
        <title>An insight into the sialome of Amazonian anophelines.</title>
        <authorList>
            <person name="Ribeiro J.M."/>
            <person name="Scarpassa V."/>
            <person name="Calvo E."/>
        </authorList>
    </citation>
    <scope>NUCLEOTIDE SEQUENCE</scope>
    <source>
        <tissue evidence="3">Salivary glands</tissue>
    </source>
</reference>
<feature type="chain" id="PRO_5014701669" evidence="2">
    <location>
        <begin position="23"/>
        <end position="72"/>
    </location>
</feature>
<name>A0A2M4CDQ9_9DIPT</name>
<feature type="compositionally biased region" description="Basic and acidic residues" evidence="1">
    <location>
        <begin position="62"/>
        <end position="72"/>
    </location>
</feature>
<protein>
    <submittedName>
        <fullName evidence="3">Putative secreted protein</fullName>
    </submittedName>
</protein>
<accession>A0A2M4CDQ9</accession>
<feature type="region of interest" description="Disordered" evidence="1">
    <location>
        <begin position="51"/>
        <end position="72"/>
    </location>
</feature>
<organism evidence="3">
    <name type="scientific">Anopheles marajoara</name>
    <dbReference type="NCBI Taxonomy" id="58244"/>
    <lineage>
        <taxon>Eukaryota</taxon>
        <taxon>Metazoa</taxon>
        <taxon>Ecdysozoa</taxon>
        <taxon>Arthropoda</taxon>
        <taxon>Hexapoda</taxon>
        <taxon>Insecta</taxon>
        <taxon>Pterygota</taxon>
        <taxon>Neoptera</taxon>
        <taxon>Endopterygota</taxon>
        <taxon>Diptera</taxon>
        <taxon>Nematocera</taxon>
        <taxon>Culicoidea</taxon>
        <taxon>Culicidae</taxon>
        <taxon>Anophelinae</taxon>
        <taxon>Anopheles</taxon>
    </lineage>
</organism>
<keyword evidence="2" id="KW-0732">Signal</keyword>
<evidence type="ECO:0000256" key="1">
    <source>
        <dbReference type="SAM" id="MobiDB-lite"/>
    </source>
</evidence>